<proteinExistence type="inferred from homology"/>
<evidence type="ECO:0000313" key="6">
    <source>
        <dbReference type="Proteomes" id="UP001519535"/>
    </source>
</evidence>
<evidence type="ECO:0000313" key="5">
    <source>
        <dbReference type="EMBL" id="MBS9532202.1"/>
    </source>
</evidence>
<evidence type="ECO:0000256" key="3">
    <source>
        <dbReference type="PROSITE-ProRule" id="PRU10038"/>
    </source>
</evidence>
<feature type="active site" evidence="3">
    <location>
        <position position="165"/>
    </location>
</feature>
<accession>A0ABS5RD37</accession>
<dbReference type="SUPFAM" id="SSF53474">
    <property type="entry name" value="alpha/beta-Hydrolases"/>
    <property type="match status" value="1"/>
</dbReference>
<dbReference type="Gene3D" id="3.40.50.1820">
    <property type="entry name" value="alpha/beta hydrolase"/>
    <property type="match status" value="1"/>
</dbReference>
<protein>
    <submittedName>
        <fullName evidence="5">Alpha/beta hydrolase</fullName>
    </submittedName>
</protein>
<keyword evidence="2 5" id="KW-0378">Hydrolase</keyword>
<dbReference type="InterPro" id="IPR029058">
    <property type="entry name" value="AB_hydrolase_fold"/>
</dbReference>
<evidence type="ECO:0000259" key="4">
    <source>
        <dbReference type="Pfam" id="PF07859"/>
    </source>
</evidence>
<comment type="caution">
    <text evidence="5">The sequence shown here is derived from an EMBL/GenBank/DDBJ whole genome shotgun (WGS) entry which is preliminary data.</text>
</comment>
<evidence type="ECO:0000256" key="2">
    <source>
        <dbReference type="ARBA" id="ARBA00022801"/>
    </source>
</evidence>
<dbReference type="InterPro" id="IPR013094">
    <property type="entry name" value="AB_hydrolase_3"/>
</dbReference>
<evidence type="ECO:0000256" key="1">
    <source>
        <dbReference type="ARBA" id="ARBA00010515"/>
    </source>
</evidence>
<feature type="domain" description="Alpha/beta hydrolase fold-3" evidence="4">
    <location>
        <begin position="91"/>
        <end position="283"/>
    </location>
</feature>
<dbReference type="GO" id="GO:0016787">
    <property type="term" value="F:hydrolase activity"/>
    <property type="evidence" value="ECO:0007669"/>
    <property type="project" value="UniProtKB-KW"/>
</dbReference>
<organism evidence="5 6">
    <name type="scientific">Mycolicibacter acidiphilus</name>
    <dbReference type="NCBI Taxonomy" id="2835306"/>
    <lineage>
        <taxon>Bacteria</taxon>
        <taxon>Bacillati</taxon>
        <taxon>Actinomycetota</taxon>
        <taxon>Actinomycetes</taxon>
        <taxon>Mycobacteriales</taxon>
        <taxon>Mycobacteriaceae</taxon>
        <taxon>Mycolicibacter</taxon>
    </lineage>
</organism>
<name>A0ABS5RD37_9MYCO</name>
<dbReference type="PROSITE" id="PS01174">
    <property type="entry name" value="LIPASE_GDXG_SER"/>
    <property type="match status" value="1"/>
</dbReference>
<dbReference type="InterPro" id="IPR033140">
    <property type="entry name" value="Lipase_GDXG_put_SER_AS"/>
</dbReference>
<sequence>MSNSTVVTETVESGPSLAAHAVAEATRLTVGNLLSVGYRALRLPLPFGAIEHVAHLLPAPAGTHRSSVELPHAHAELIRSRGVAQRTGRVVLYCHGGAFLCCGISTHLRLIERLSAFADAPVLAVNYRMLPKHTVTMALDDCADAYRWLRKNGYAADQIAIAGDSAGGYLALALAQRLVREGEEPAALALLSPLLQLDGDRPDAHGPMLPHNAFAALTALIEAHDGALYEPLDHITAELPPTLIHVSGSEELLCDARAAAAKLAAVGVDAQLTVWPGQIHVFQIGAPLIPEATRSLRQIGEYIRAAVPDDECSEPAA</sequence>
<dbReference type="Proteomes" id="UP001519535">
    <property type="component" value="Unassembled WGS sequence"/>
</dbReference>
<dbReference type="InterPro" id="IPR050300">
    <property type="entry name" value="GDXG_lipolytic_enzyme"/>
</dbReference>
<dbReference type="EMBL" id="JAHCLR010000001">
    <property type="protein sequence ID" value="MBS9532202.1"/>
    <property type="molecule type" value="Genomic_DNA"/>
</dbReference>
<keyword evidence="6" id="KW-1185">Reference proteome</keyword>
<dbReference type="RefSeq" id="WP_214091071.1">
    <property type="nucleotide sequence ID" value="NZ_JAHCLR010000001.1"/>
</dbReference>
<dbReference type="Pfam" id="PF07859">
    <property type="entry name" value="Abhydrolase_3"/>
    <property type="match status" value="1"/>
</dbReference>
<comment type="similarity">
    <text evidence="1">Belongs to the 'GDXG' lipolytic enzyme family.</text>
</comment>
<gene>
    <name evidence="5" type="ORF">KIH27_01210</name>
</gene>
<reference evidence="5 6" key="1">
    <citation type="submission" date="2021-05" db="EMBL/GenBank/DDBJ databases">
        <title>Mycobacterium acidophilum sp. nov., an extremely acid-tolerant member of the genus Mycobacterium.</title>
        <authorList>
            <person name="Xia J."/>
        </authorList>
    </citation>
    <scope>NUCLEOTIDE SEQUENCE [LARGE SCALE GENOMIC DNA]</scope>
    <source>
        <strain evidence="5 6">M1</strain>
    </source>
</reference>
<dbReference type="PANTHER" id="PTHR48081">
    <property type="entry name" value="AB HYDROLASE SUPERFAMILY PROTEIN C4A8.06C"/>
    <property type="match status" value="1"/>
</dbReference>
<dbReference type="PANTHER" id="PTHR48081:SF30">
    <property type="entry name" value="ACETYL-HYDROLASE LIPR-RELATED"/>
    <property type="match status" value="1"/>
</dbReference>